<evidence type="ECO:0000256" key="1">
    <source>
        <dbReference type="SAM" id="MobiDB-lite"/>
    </source>
</evidence>
<gene>
    <name evidence="2" type="ORF">AB5J58_05170</name>
</gene>
<sequence>MADDTVASASRNRLTKNPGAKPTRVAQLAQALLKDERRMGSWHRRNGARLIGAGPLDRMWDMVRALRDGFLGRTRGAYGGGQEAGSGSGGGQSGAPDEGGRGQVQVQAPAFKVPYMSSSEMSAFERLGRLEATVRNLPVREQEAFEDEILRLIGEDAAPNKWKTAYEKSPERMPAVTRYANNAYMRKLRQEGPPDIDPETQRLRDLWERPASPRESPAPETSFQDPSRARLSDGNAFLAARRREEPGPGPSAPGSHVSDASFDVSPVLTPAALAIINDFPRPEGFSGTRDPASPSRPPRPVPANGNGTGPSRMRL</sequence>
<dbReference type="AlphaFoldDB" id="A0AB39M0I9"/>
<dbReference type="RefSeq" id="WP_369186676.1">
    <property type="nucleotide sequence ID" value="NZ_CP163431.1"/>
</dbReference>
<feature type="region of interest" description="Disordered" evidence="1">
    <location>
        <begin position="242"/>
        <end position="262"/>
    </location>
</feature>
<organism evidence="2">
    <name type="scientific">Streptomyces sp. R08</name>
    <dbReference type="NCBI Taxonomy" id="3238624"/>
    <lineage>
        <taxon>Bacteria</taxon>
        <taxon>Bacillati</taxon>
        <taxon>Actinomycetota</taxon>
        <taxon>Actinomycetes</taxon>
        <taxon>Kitasatosporales</taxon>
        <taxon>Streptomycetaceae</taxon>
        <taxon>Streptomyces</taxon>
    </lineage>
</organism>
<protein>
    <submittedName>
        <fullName evidence="2">Uncharacterized protein</fullName>
    </submittedName>
</protein>
<feature type="compositionally biased region" description="Gly residues" evidence="1">
    <location>
        <begin position="77"/>
        <end position="93"/>
    </location>
</feature>
<feature type="region of interest" description="Disordered" evidence="1">
    <location>
        <begin position="279"/>
        <end position="315"/>
    </location>
</feature>
<dbReference type="EMBL" id="CP163431">
    <property type="protein sequence ID" value="XDP99608.1"/>
    <property type="molecule type" value="Genomic_DNA"/>
</dbReference>
<feature type="region of interest" description="Disordered" evidence="1">
    <location>
        <begin position="1"/>
        <end position="25"/>
    </location>
</feature>
<accession>A0AB39M0I9</accession>
<feature type="region of interest" description="Disordered" evidence="1">
    <location>
        <begin position="77"/>
        <end position="102"/>
    </location>
</feature>
<evidence type="ECO:0000313" key="2">
    <source>
        <dbReference type="EMBL" id="XDP99608.1"/>
    </source>
</evidence>
<feature type="region of interest" description="Disordered" evidence="1">
    <location>
        <begin position="208"/>
        <end position="230"/>
    </location>
</feature>
<proteinExistence type="predicted"/>
<reference evidence="2" key="1">
    <citation type="submission" date="2024-07" db="EMBL/GenBank/DDBJ databases">
        <authorList>
            <person name="Yu S.T."/>
        </authorList>
    </citation>
    <scope>NUCLEOTIDE SEQUENCE</scope>
    <source>
        <strain evidence="2">R08</strain>
    </source>
</reference>
<name>A0AB39M0I9_9ACTN</name>